<evidence type="ECO:0000313" key="1">
    <source>
        <dbReference type="EMBL" id="AUD06675.1"/>
    </source>
</evidence>
<sequence length="82" mass="9754">MRGRNIKVSTSHWERFLGRLVLSTINEYPSHTSHQKWEEVQQVYDSTMQRPHHDGRIFIKSVQFIGGYDKPLMNSDKLFFTD</sequence>
<gene>
    <name evidence="1" type="ORF">CWM47_35415</name>
</gene>
<organism evidence="1 2">
    <name type="scientific">Spirosoma pollinicola</name>
    <dbReference type="NCBI Taxonomy" id="2057025"/>
    <lineage>
        <taxon>Bacteria</taxon>
        <taxon>Pseudomonadati</taxon>
        <taxon>Bacteroidota</taxon>
        <taxon>Cytophagia</taxon>
        <taxon>Cytophagales</taxon>
        <taxon>Cytophagaceae</taxon>
        <taxon>Spirosoma</taxon>
    </lineage>
</organism>
<dbReference type="KEGG" id="spir:CWM47_35415"/>
<evidence type="ECO:0000313" key="2">
    <source>
        <dbReference type="Proteomes" id="UP000232883"/>
    </source>
</evidence>
<dbReference type="EMBL" id="CP025096">
    <property type="protein sequence ID" value="AUD06675.1"/>
    <property type="molecule type" value="Genomic_DNA"/>
</dbReference>
<proteinExistence type="predicted"/>
<reference evidence="1 2" key="1">
    <citation type="submission" date="2017-11" db="EMBL/GenBank/DDBJ databases">
        <title>Taxonomic description and genome sequences of Spirosoma HA7 sp. nov., isolated from pollen microhabitat of Corylus avellana.</title>
        <authorList>
            <person name="Ambika Manirajan B."/>
            <person name="Suarez C."/>
            <person name="Ratering S."/>
            <person name="Geissler-Plaum R."/>
            <person name="Cardinale M."/>
            <person name="Sylvia S."/>
        </authorList>
    </citation>
    <scope>NUCLEOTIDE SEQUENCE [LARGE SCALE GENOMIC DNA]</scope>
    <source>
        <strain evidence="1 2">HA7</strain>
    </source>
</reference>
<name>A0A2K8ZA11_9BACT</name>
<keyword evidence="2" id="KW-1185">Reference proteome</keyword>
<accession>A0A2K8ZA11</accession>
<dbReference type="AlphaFoldDB" id="A0A2K8ZA11"/>
<protein>
    <submittedName>
        <fullName evidence="1">Uncharacterized protein</fullName>
    </submittedName>
</protein>
<dbReference type="Proteomes" id="UP000232883">
    <property type="component" value="Chromosome"/>
</dbReference>